<reference evidence="8 9" key="1">
    <citation type="submission" date="2016-10" db="EMBL/GenBank/DDBJ databases">
        <authorList>
            <person name="de Groot N.N."/>
        </authorList>
    </citation>
    <scope>NUCLEOTIDE SEQUENCE [LARGE SCALE GENOMIC DNA]</scope>
    <source>
        <strain evidence="8 9">CPCC 202699</strain>
    </source>
</reference>
<evidence type="ECO:0000256" key="2">
    <source>
        <dbReference type="ARBA" id="ARBA00022475"/>
    </source>
</evidence>
<keyword evidence="5 6" id="KW-0472">Membrane</keyword>
<dbReference type="EMBL" id="FNON01000002">
    <property type="protein sequence ID" value="SDX06213.1"/>
    <property type="molecule type" value="Genomic_DNA"/>
</dbReference>
<protein>
    <submittedName>
        <fullName evidence="8">Phage shock protein PspC (Stress-responsive transcriptional regulator)</fullName>
    </submittedName>
</protein>
<comment type="subcellular location">
    <subcellularLocation>
        <location evidence="1">Cell membrane</location>
        <topology evidence="1">Single-pass membrane protein</topology>
    </subcellularLocation>
</comment>
<dbReference type="RefSeq" id="WP_091288113.1">
    <property type="nucleotide sequence ID" value="NZ_FNON01000002.1"/>
</dbReference>
<dbReference type="Proteomes" id="UP000199515">
    <property type="component" value="Unassembled WGS sequence"/>
</dbReference>
<keyword evidence="3 6" id="KW-0812">Transmembrane</keyword>
<keyword evidence="9" id="KW-1185">Reference proteome</keyword>
<feature type="domain" description="Phage shock protein PspC N-terminal" evidence="7">
    <location>
        <begin position="19"/>
        <end position="77"/>
    </location>
</feature>
<evidence type="ECO:0000256" key="5">
    <source>
        <dbReference type="ARBA" id="ARBA00023136"/>
    </source>
</evidence>
<dbReference type="InterPro" id="IPR007168">
    <property type="entry name" value="Phageshock_PspC_N"/>
</dbReference>
<evidence type="ECO:0000256" key="3">
    <source>
        <dbReference type="ARBA" id="ARBA00022692"/>
    </source>
</evidence>
<feature type="transmembrane region" description="Helical" evidence="6">
    <location>
        <begin position="50"/>
        <end position="73"/>
    </location>
</feature>
<evidence type="ECO:0000313" key="9">
    <source>
        <dbReference type="Proteomes" id="UP000199515"/>
    </source>
</evidence>
<organism evidence="8 9">
    <name type="scientific">Amycolatopsis xylanica</name>
    <dbReference type="NCBI Taxonomy" id="589385"/>
    <lineage>
        <taxon>Bacteria</taxon>
        <taxon>Bacillati</taxon>
        <taxon>Actinomycetota</taxon>
        <taxon>Actinomycetes</taxon>
        <taxon>Pseudonocardiales</taxon>
        <taxon>Pseudonocardiaceae</taxon>
        <taxon>Amycolatopsis</taxon>
    </lineage>
</organism>
<dbReference type="PANTHER" id="PTHR33885">
    <property type="entry name" value="PHAGE SHOCK PROTEIN C"/>
    <property type="match status" value="1"/>
</dbReference>
<dbReference type="Pfam" id="PF04024">
    <property type="entry name" value="PspC"/>
    <property type="match status" value="1"/>
</dbReference>
<evidence type="ECO:0000313" key="8">
    <source>
        <dbReference type="EMBL" id="SDX06213.1"/>
    </source>
</evidence>
<dbReference type="AlphaFoldDB" id="A0A1H2YLX5"/>
<keyword evidence="2" id="KW-1003">Cell membrane</keyword>
<proteinExistence type="predicted"/>
<evidence type="ECO:0000256" key="1">
    <source>
        <dbReference type="ARBA" id="ARBA00004162"/>
    </source>
</evidence>
<dbReference type="STRING" id="589385.SAMN05421504_102184"/>
<evidence type="ECO:0000256" key="6">
    <source>
        <dbReference type="SAM" id="Phobius"/>
    </source>
</evidence>
<accession>A0A1H2YLX5</accession>
<dbReference type="GO" id="GO:0005886">
    <property type="term" value="C:plasma membrane"/>
    <property type="evidence" value="ECO:0007669"/>
    <property type="project" value="UniProtKB-SubCell"/>
</dbReference>
<keyword evidence="4 6" id="KW-1133">Transmembrane helix</keyword>
<dbReference type="InterPro" id="IPR052027">
    <property type="entry name" value="PspC"/>
</dbReference>
<dbReference type="OrthoDB" id="7359894at2"/>
<gene>
    <name evidence="8" type="ORF">SAMN05421504_102184</name>
</gene>
<evidence type="ECO:0000259" key="7">
    <source>
        <dbReference type="Pfam" id="PF04024"/>
    </source>
</evidence>
<dbReference type="PANTHER" id="PTHR33885:SF3">
    <property type="entry name" value="PHAGE SHOCK PROTEIN C"/>
    <property type="match status" value="1"/>
</dbReference>
<sequence>MTNNVNFSETFPTTTTAAKPLFRSSTDRKLGGVCAGWAQYFGIDPTAVRVLMAIATFVLMGMTIPIYAAAWILTPAEEAASDAHLDAEIPVPA</sequence>
<name>A0A1H2YLX5_9PSEU</name>
<evidence type="ECO:0000256" key="4">
    <source>
        <dbReference type="ARBA" id="ARBA00022989"/>
    </source>
</evidence>